<keyword evidence="3" id="KW-1185">Reference proteome</keyword>
<dbReference type="AlphaFoldDB" id="A0A024GJ01"/>
<name>A0A024GJ01_9STRA</name>
<evidence type="ECO:0000313" key="3">
    <source>
        <dbReference type="Proteomes" id="UP000053237"/>
    </source>
</evidence>
<accession>A0A024GJ01</accession>
<protein>
    <recommendedName>
        <fullName evidence="4">Secreted protein</fullName>
    </recommendedName>
</protein>
<dbReference type="InParanoid" id="A0A024GJ01"/>
<feature type="chain" id="PRO_5001529551" description="Secreted protein" evidence="1">
    <location>
        <begin position="26"/>
        <end position="62"/>
    </location>
</feature>
<proteinExistence type="predicted"/>
<evidence type="ECO:0000313" key="2">
    <source>
        <dbReference type="EMBL" id="CCI46681.1"/>
    </source>
</evidence>
<organism evidence="2 3">
    <name type="scientific">Albugo candida</name>
    <dbReference type="NCBI Taxonomy" id="65357"/>
    <lineage>
        <taxon>Eukaryota</taxon>
        <taxon>Sar</taxon>
        <taxon>Stramenopiles</taxon>
        <taxon>Oomycota</taxon>
        <taxon>Peronosporomycetes</taxon>
        <taxon>Albuginales</taxon>
        <taxon>Albuginaceae</taxon>
        <taxon>Albugo</taxon>
    </lineage>
</organism>
<reference evidence="2 3" key="1">
    <citation type="submission" date="2012-05" db="EMBL/GenBank/DDBJ databases">
        <title>Recombination and specialization in a pathogen metapopulation.</title>
        <authorList>
            <person name="Gardiner A."/>
            <person name="Kemen E."/>
            <person name="Schultz-Larsen T."/>
            <person name="MacLean D."/>
            <person name="Van Oosterhout C."/>
            <person name="Jones J.D.G."/>
        </authorList>
    </citation>
    <scope>NUCLEOTIDE SEQUENCE [LARGE SCALE GENOMIC DNA]</scope>
    <source>
        <strain evidence="2 3">Ac Nc2</strain>
    </source>
</reference>
<sequence length="62" mass="7602">MAAMRYPKVFIVIVYMDLLCTIGKCDNKLRYEMRSYMFWKRELCHYSAYTCHAYPRHYAFCV</sequence>
<keyword evidence="1" id="KW-0732">Signal</keyword>
<feature type="signal peptide" evidence="1">
    <location>
        <begin position="1"/>
        <end position="25"/>
    </location>
</feature>
<evidence type="ECO:0000256" key="1">
    <source>
        <dbReference type="SAM" id="SignalP"/>
    </source>
</evidence>
<dbReference type="Proteomes" id="UP000053237">
    <property type="component" value="Unassembled WGS sequence"/>
</dbReference>
<evidence type="ECO:0008006" key="4">
    <source>
        <dbReference type="Google" id="ProtNLM"/>
    </source>
</evidence>
<dbReference type="EMBL" id="CAIX01000137">
    <property type="protein sequence ID" value="CCI46681.1"/>
    <property type="molecule type" value="Genomic_DNA"/>
</dbReference>
<comment type="caution">
    <text evidence="2">The sequence shown here is derived from an EMBL/GenBank/DDBJ whole genome shotgun (WGS) entry which is preliminary data.</text>
</comment>
<gene>
    <name evidence="2" type="ORF">BN9_076360</name>
</gene>